<evidence type="ECO:0000256" key="2">
    <source>
        <dbReference type="ARBA" id="ARBA00001946"/>
    </source>
</evidence>
<dbReference type="SUPFAM" id="SSF55811">
    <property type="entry name" value="Nudix"/>
    <property type="match status" value="1"/>
</dbReference>
<dbReference type="RefSeq" id="WP_127723398.1">
    <property type="nucleotide sequence ID" value="NZ_RLIH01000002.1"/>
</dbReference>
<dbReference type="InterPro" id="IPR045121">
    <property type="entry name" value="CoAse"/>
</dbReference>
<protein>
    <submittedName>
        <fullName evidence="8">CoA pyrophosphatase</fullName>
    </submittedName>
</protein>
<keyword evidence="5" id="KW-0460">Magnesium</keyword>
<comment type="cofactor">
    <cofactor evidence="1">
        <name>Mn(2+)</name>
        <dbReference type="ChEBI" id="CHEBI:29035"/>
    </cofactor>
</comment>
<evidence type="ECO:0000256" key="6">
    <source>
        <dbReference type="ARBA" id="ARBA00023211"/>
    </source>
</evidence>
<comment type="caution">
    <text evidence="8">The sequence shown here is derived from an EMBL/GenBank/DDBJ whole genome shotgun (WGS) entry which is preliminary data.</text>
</comment>
<dbReference type="GO" id="GO:0010945">
    <property type="term" value="F:coenzyme A diphosphatase activity"/>
    <property type="evidence" value="ECO:0007669"/>
    <property type="project" value="InterPro"/>
</dbReference>
<accession>A0A437S900</accession>
<organism evidence="8 9">
    <name type="scientific">Anaerosphaera multitolerans</name>
    <dbReference type="NCBI Taxonomy" id="2487351"/>
    <lineage>
        <taxon>Bacteria</taxon>
        <taxon>Bacillati</taxon>
        <taxon>Bacillota</taxon>
        <taxon>Tissierellia</taxon>
        <taxon>Tissierellales</taxon>
        <taxon>Peptoniphilaceae</taxon>
        <taxon>Anaerosphaera</taxon>
    </lineage>
</organism>
<dbReference type="Gene3D" id="3.90.79.10">
    <property type="entry name" value="Nucleoside Triphosphate Pyrophosphohydrolase"/>
    <property type="match status" value="1"/>
</dbReference>
<keyword evidence="3" id="KW-0479">Metal-binding</keyword>
<dbReference type="InterPro" id="IPR000086">
    <property type="entry name" value="NUDIX_hydrolase_dom"/>
</dbReference>
<feature type="domain" description="Nudix hydrolase" evidence="7">
    <location>
        <begin position="22"/>
        <end position="154"/>
    </location>
</feature>
<dbReference type="AlphaFoldDB" id="A0A437S900"/>
<name>A0A437S900_9FIRM</name>
<dbReference type="InterPro" id="IPR015797">
    <property type="entry name" value="NUDIX_hydrolase-like_dom_sf"/>
</dbReference>
<dbReference type="PANTHER" id="PTHR12992:SF11">
    <property type="entry name" value="MITOCHONDRIAL COENZYME A DIPHOSPHATASE NUDT8"/>
    <property type="match status" value="1"/>
</dbReference>
<dbReference type="Pfam" id="PF00293">
    <property type="entry name" value="NUDIX"/>
    <property type="match status" value="1"/>
</dbReference>
<keyword evidence="9" id="KW-1185">Reference proteome</keyword>
<reference evidence="8 9" key="1">
    <citation type="submission" date="2018-11" db="EMBL/GenBank/DDBJ databases">
        <title>Genome sequencing and assembly of Anaerosphaera sp. nov., GS7-6-2.</title>
        <authorList>
            <person name="Rettenmaier R."/>
            <person name="Liebl W."/>
            <person name="Zverlov V."/>
        </authorList>
    </citation>
    <scope>NUCLEOTIDE SEQUENCE [LARGE SCALE GENOMIC DNA]</scope>
    <source>
        <strain evidence="8 9">GS7-6-2</strain>
    </source>
</reference>
<dbReference type="PANTHER" id="PTHR12992">
    <property type="entry name" value="NUDIX HYDROLASE"/>
    <property type="match status" value="1"/>
</dbReference>
<dbReference type="OrthoDB" id="9802805at2"/>
<dbReference type="Proteomes" id="UP000288812">
    <property type="component" value="Unassembled WGS sequence"/>
</dbReference>
<evidence type="ECO:0000256" key="3">
    <source>
        <dbReference type="ARBA" id="ARBA00022723"/>
    </source>
</evidence>
<keyword evidence="4" id="KW-0378">Hydrolase</keyword>
<dbReference type="GO" id="GO:0046872">
    <property type="term" value="F:metal ion binding"/>
    <property type="evidence" value="ECO:0007669"/>
    <property type="project" value="UniProtKB-KW"/>
</dbReference>
<dbReference type="CDD" id="cd03426">
    <property type="entry name" value="NUDIX_CoAse_Nudt7"/>
    <property type="match status" value="1"/>
</dbReference>
<evidence type="ECO:0000256" key="4">
    <source>
        <dbReference type="ARBA" id="ARBA00022801"/>
    </source>
</evidence>
<evidence type="ECO:0000313" key="8">
    <source>
        <dbReference type="EMBL" id="RVU55579.1"/>
    </source>
</evidence>
<proteinExistence type="predicted"/>
<evidence type="ECO:0000259" key="7">
    <source>
        <dbReference type="PROSITE" id="PS51462"/>
    </source>
</evidence>
<dbReference type="EMBL" id="RLIH01000002">
    <property type="protein sequence ID" value="RVU55579.1"/>
    <property type="molecule type" value="Genomic_DNA"/>
</dbReference>
<gene>
    <name evidence="8" type="ORF">EF514_02290</name>
</gene>
<evidence type="ECO:0000313" key="9">
    <source>
        <dbReference type="Proteomes" id="UP000288812"/>
    </source>
</evidence>
<comment type="cofactor">
    <cofactor evidence="2">
        <name>Mg(2+)</name>
        <dbReference type="ChEBI" id="CHEBI:18420"/>
    </cofactor>
</comment>
<keyword evidence="6" id="KW-0464">Manganese</keyword>
<dbReference type="PROSITE" id="PS51462">
    <property type="entry name" value="NUDIX"/>
    <property type="match status" value="1"/>
</dbReference>
<evidence type="ECO:0000256" key="5">
    <source>
        <dbReference type="ARBA" id="ARBA00022842"/>
    </source>
</evidence>
<sequence>MGIDEIREKLERNVPKPIDVKNKYSVFIPFIEIDGNYHILYEVRAKTLNTQPGEISFPGGKIEKGENCVKAAVRETSEELLLPENKIEVFSRGDFIVNPYNSVLYSVVGRLNVDYNKIVPSKDEVDTIFTVPLEYLLNTEPKSYTLDLEVKHTKHFPYELIPRGRNYKFRRGRDNVLFYRYDDKIIWGFTATMTYNLIKKIRRT</sequence>
<evidence type="ECO:0000256" key="1">
    <source>
        <dbReference type="ARBA" id="ARBA00001936"/>
    </source>
</evidence>